<name>A0A9N9SEJ3_PHACE</name>
<feature type="domain" description="Bro-N" evidence="1">
    <location>
        <begin position="27"/>
        <end position="133"/>
    </location>
</feature>
<protein>
    <recommendedName>
        <fullName evidence="1">Bro-N domain-containing protein</fullName>
    </recommendedName>
</protein>
<dbReference type="Pfam" id="PF12299">
    <property type="entry name" value="DUF3627"/>
    <property type="match status" value="1"/>
</dbReference>
<evidence type="ECO:0000313" key="2">
    <source>
        <dbReference type="EMBL" id="CAG9818903.1"/>
    </source>
</evidence>
<dbReference type="PANTHER" id="PTHR36180:SF2">
    <property type="entry name" value="BRO FAMILY PROTEIN"/>
    <property type="match status" value="1"/>
</dbReference>
<dbReference type="InterPro" id="IPR022549">
    <property type="entry name" value="DUF3627"/>
</dbReference>
<dbReference type="EMBL" id="OU896708">
    <property type="protein sequence ID" value="CAG9818903.1"/>
    <property type="molecule type" value="Genomic_DNA"/>
</dbReference>
<dbReference type="Proteomes" id="UP001153737">
    <property type="component" value="Chromosome 2"/>
</dbReference>
<dbReference type="OrthoDB" id="6967654at2759"/>
<accession>A0A9N9SEJ3</accession>
<gene>
    <name evidence="2" type="ORF">PHAECO_LOCUS6137</name>
</gene>
<organism evidence="2 3">
    <name type="scientific">Phaedon cochleariae</name>
    <name type="common">Mustard beetle</name>
    <dbReference type="NCBI Taxonomy" id="80249"/>
    <lineage>
        <taxon>Eukaryota</taxon>
        <taxon>Metazoa</taxon>
        <taxon>Ecdysozoa</taxon>
        <taxon>Arthropoda</taxon>
        <taxon>Hexapoda</taxon>
        <taxon>Insecta</taxon>
        <taxon>Pterygota</taxon>
        <taxon>Neoptera</taxon>
        <taxon>Endopterygota</taxon>
        <taxon>Coleoptera</taxon>
        <taxon>Polyphaga</taxon>
        <taxon>Cucujiformia</taxon>
        <taxon>Chrysomeloidea</taxon>
        <taxon>Chrysomelidae</taxon>
        <taxon>Chrysomelinae</taxon>
        <taxon>Chrysomelini</taxon>
        <taxon>Phaedon</taxon>
    </lineage>
</organism>
<reference evidence="2" key="1">
    <citation type="submission" date="2022-01" db="EMBL/GenBank/DDBJ databases">
        <authorList>
            <person name="King R."/>
        </authorList>
    </citation>
    <scope>NUCLEOTIDE SEQUENCE</scope>
</reference>
<keyword evidence="3" id="KW-1185">Reference proteome</keyword>
<evidence type="ECO:0000313" key="3">
    <source>
        <dbReference type="Proteomes" id="UP001153737"/>
    </source>
</evidence>
<dbReference type="PROSITE" id="PS51750">
    <property type="entry name" value="BRO_N"/>
    <property type="match status" value="1"/>
</dbReference>
<reference evidence="2" key="2">
    <citation type="submission" date="2022-10" db="EMBL/GenBank/DDBJ databases">
        <authorList>
            <consortium name="ENA_rothamsted_submissions"/>
            <consortium name="culmorum"/>
            <person name="King R."/>
        </authorList>
    </citation>
    <scope>NUCLEOTIDE SEQUENCE</scope>
</reference>
<proteinExistence type="predicted"/>
<dbReference type="Pfam" id="PF02498">
    <property type="entry name" value="Bro-N"/>
    <property type="match status" value="1"/>
</dbReference>
<dbReference type="InterPro" id="IPR003497">
    <property type="entry name" value="BRO_N_domain"/>
</dbReference>
<evidence type="ECO:0000259" key="1">
    <source>
        <dbReference type="PROSITE" id="PS51750"/>
    </source>
</evidence>
<sequence>MPLVRRQFFIDNAVVAAFECYIFITEKNNDRSSSTGEFWFKGSDIARYLGYRRPTKAVSDNVSSEWKRAWKDCVKGIQKLDTPVATPSNWQPHTILISEPGLYALITRSKKPEAIKFTKWIYEDVLPALRKSGQFNATAAAVIKENQKMQNQLILTHQMLIDFNRHLMETTTEYVESARHDAIALSRRLTDIVQDVIAKPQESSLLHTIALHELEHGCGEVVFTRCQRRSLTNTLKHLHKRHPYAKEVYRTNYVPNGVNVLNCVKEALRTSKIPYKAHNNNTLKLLNGANTGDLVAHVRNIIDCNGRK</sequence>
<dbReference type="PANTHER" id="PTHR36180">
    <property type="entry name" value="DNA-BINDING PROTEIN-RELATED-RELATED"/>
    <property type="match status" value="1"/>
</dbReference>
<dbReference type="AlphaFoldDB" id="A0A9N9SEJ3"/>
<dbReference type="SMART" id="SM01040">
    <property type="entry name" value="Bro-N"/>
    <property type="match status" value="1"/>
</dbReference>